<gene>
    <name evidence="1" type="ORF">UFOPK1438_00733</name>
</gene>
<reference evidence="1" key="1">
    <citation type="submission" date="2020-05" db="EMBL/GenBank/DDBJ databases">
        <authorList>
            <person name="Chiriac C."/>
            <person name="Salcher M."/>
            <person name="Ghai R."/>
            <person name="Kavagutti S V."/>
        </authorList>
    </citation>
    <scope>NUCLEOTIDE SEQUENCE</scope>
</reference>
<accession>A0A6J6C2I4</accession>
<proteinExistence type="predicted"/>
<name>A0A6J6C2I4_9ZZZZ</name>
<protein>
    <submittedName>
        <fullName evidence="1">Unannotated protein</fullName>
    </submittedName>
</protein>
<sequence length="48" mass="4986">MATMIFRRSTRSVITPAGRVKMSQGSLDATAASAISIGERVMADASQG</sequence>
<organism evidence="1">
    <name type="scientific">freshwater metagenome</name>
    <dbReference type="NCBI Taxonomy" id="449393"/>
    <lineage>
        <taxon>unclassified sequences</taxon>
        <taxon>metagenomes</taxon>
        <taxon>ecological metagenomes</taxon>
    </lineage>
</organism>
<dbReference type="EMBL" id="CAEZSM010000087">
    <property type="protein sequence ID" value="CAB4545510.1"/>
    <property type="molecule type" value="Genomic_DNA"/>
</dbReference>
<dbReference type="AlphaFoldDB" id="A0A6J6C2I4"/>
<evidence type="ECO:0000313" key="1">
    <source>
        <dbReference type="EMBL" id="CAB4545510.1"/>
    </source>
</evidence>